<dbReference type="InterPro" id="IPR013611">
    <property type="entry name" value="Transp-assoc_OB_typ2"/>
</dbReference>
<dbReference type="STRING" id="1121442.SAMN02745702_02452"/>
<reference evidence="5 6" key="1">
    <citation type="submission" date="2017-02" db="EMBL/GenBank/DDBJ databases">
        <authorList>
            <person name="Peterson S.W."/>
        </authorList>
    </citation>
    <scope>NUCLEOTIDE SEQUENCE [LARGE SCALE GENOMIC DNA]</scope>
    <source>
        <strain evidence="5 6">DSM 18034</strain>
    </source>
</reference>
<keyword evidence="6" id="KW-1185">Reference proteome</keyword>
<dbReference type="PANTHER" id="PTHR42781">
    <property type="entry name" value="SPERMIDINE/PUTRESCINE IMPORT ATP-BINDING PROTEIN POTA"/>
    <property type="match status" value="1"/>
</dbReference>
<dbReference type="Gene3D" id="3.40.50.300">
    <property type="entry name" value="P-loop containing nucleotide triphosphate hydrolases"/>
    <property type="match status" value="1"/>
</dbReference>
<evidence type="ECO:0000259" key="4">
    <source>
        <dbReference type="PROSITE" id="PS50893"/>
    </source>
</evidence>
<evidence type="ECO:0000313" key="5">
    <source>
        <dbReference type="EMBL" id="SKA78893.1"/>
    </source>
</evidence>
<dbReference type="RefSeq" id="WP_078685734.1">
    <property type="nucleotide sequence ID" value="NZ_FUYA01000009.1"/>
</dbReference>
<dbReference type="InterPro" id="IPR027417">
    <property type="entry name" value="P-loop_NTPase"/>
</dbReference>
<dbReference type="OrthoDB" id="9809450at2"/>
<dbReference type="GO" id="GO:0015697">
    <property type="term" value="P:quaternary ammonium group transport"/>
    <property type="evidence" value="ECO:0007669"/>
    <property type="project" value="UniProtKB-ARBA"/>
</dbReference>
<keyword evidence="3 5" id="KW-0067">ATP-binding</keyword>
<dbReference type="GO" id="GO:0022857">
    <property type="term" value="F:transmembrane transporter activity"/>
    <property type="evidence" value="ECO:0007669"/>
    <property type="project" value="InterPro"/>
</dbReference>
<dbReference type="SUPFAM" id="SSF52540">
    <property type="entry name" value="P-loop containing nucleoside triphosphate hydrolases"/>
    <property type="match status" value="1"/>
</dbReference>
<evidence type="ECO:0000256" key="1">
    <source>
        <dbReference type="ARBA" id="ARBA00022448"/>
    </source>
</evidence>
<dbReference type="Proteomes" id="UP000189733">
    <property type="component" value="Unassembled WGS sequence"/>
</dbReference>
<keyword evidence="2" id="KW-0547">Nucleotide-binding</keyword>
<dbReference type="Pfam" id="PF00005">
    <property type="entry name" value="ABC_tran"/>
    <property type="match status" value="1"/>
</dbReference>
<dbReference type="PANTHER" id="PTHR42781:SF4">
    <property type="entry name" value="SPERMIDINE_PUTRESCINE IMPORT ATP-BINDING PROTEIN POTA"/>
    <property type="match status" value="1"/>
</dbReference>
<keyword evidence="1" id="KW-0813">Transport</keyword>
<dbReference type="GO" id="GO:0016887">
    <property type="term" value="F:ATP hydrolysis activity"/>
    <property type="evidence" value="ECO:0007669"/>
    <property type="project" value="InterPro"/>
</dbReference>
<feature type="domain" description="ABC transporter" evidence="4">
    <location>
        <begin position="2"/>
        <end position="231"/>
    </location>
</feature>
<evidence type="ECO:0000313" key="6">
    <source>
        <dbReference type="Proteomes" id="UP000189733"/>
    </source>
</evidence>
<dbReference type="GO" id="GO:0043190">
    <property type="term" value="C:ATP-binding cassette (ABC) transporter complex"/>
    <property type="evidence" value="ECO:0007669"/>
    <property type="project" value="InterPro"/>
</dbReference>
<dbReference type="PROSITE" id="PS50893">
    <property type="entry name" value="ABC_TRANSPORTER_2"/>
    <property type="match status" value="1"/>
</dbReference>
<dbReference type="Pfam" id="PF08402">
    <property type="entry name" value="TOBE_2"/>
    <property type="match status" value="1"/>
</dbReference>
<name>A0A1T4WNH3_9BACT</name>
<protein>
    <submittedName>
        <fullName evidence="5">Tungstate/molybdate transport system ATP-binding protein</fullName>
    </submittedName>
</protein>
<dbReference type="FunFam" id="3.40.50.300:FF:000425">
    <property type="entry name" value="Probable ABC transporter, ATP-binding subunit"/>
    <property type="match status" value="1"/>
</dbReference>
<dbReference type="PROSITE" id="PS00211">
    <property type="entry name" value="ABC_TRANSPORTER_1"/>
    <property type="match status" value="1"/>
</dbReference>
<evidence type="ECO:0000256" key="2">
    <source>
        <dbReference type="ARBA" id="ARBA00022741"/>
    </source>
</evidence>
<sequence>MIHLEHLDIEFPGFRVDDVNLHVEEGEFFALIGPTGSGKSLVLESIAGLVRQARCRLMVQGEDMSHLAPEKRGIGIVYQDNALFPHLNVMQNVSFGLRYYKGNRQEARDRVERLIDMLGLRRLVHRSVARLSGGEKQRISIARALSVNPRVLLLDEPLSALDPNFREEIRLVLKELHETLGTTFFMVTHDFSEAMFLANRVGVMHRGKLEQIGETRDVFCRPNTPFVAKFVGMKNVFSAEFEGKMAHFDALSCALEHTPALGAEYLALRPEDIELYPRGAKIPEHFAHFSGKLVGIQDLGFVFELAAQVAGLEFRTILDRKRMLASSLCPGDEVQIAFPPSAVHCF</sequence>
<dbReference type="InterPro" id="IPR008995">
    <property type="entry name" value="Mo/tungstate-bd_C_term_dom"/>
</dbReference>
<gene>
    <name evidence="5" type="ORF">SAMN02745702_02452</name>
</gene>
<organism evidence="5 6">
    <name type="scientific">Desulfobaculum bizertense DSM 18034</name>
    <dbReference type="NCBI Taxonomy" id="1121442"/>
    <lineage>
        <taxon>Bacteria</taxon>
        <taxon>Pseudomonadati</taxon>
        <taxon>Thermodesulfobacteriota</taxon>
        <taxon>Desulfovibrionia</taxon>
        <taxon>Desulfovibrionales</taxon>
        <taxon>Desulfovibrionaceae</taxon>
        <taxon>Desulfobaculum</taxon>
    </lineage>
</organism>
<dbReference type="GO" id="GO:0005524">
    <property type="term" value="F:ATP binding"/>
    <property type="evidence" value="ECO:0007669"/>
    <property type="project" value="UniProtKB-KW"/>
</dbReference>
<proteinExistence type="predicted"/>
<accession>A0A1T4WNH3</accession>
<dbReference type="AlphaFoldDB" id="A0A1T4WNH3"/>
<evidence type="ECO:0000256" key="3">
    <source>
        <dbReference type="ARBA" id="ARBA00022840"/>
    </source>
</evidence>
<dbReference type="SUPFAM" id="SSF50331">
    <property type="entry name" value="MOP-like"/>
    <property type="match status" value="1"/>
</dbReference>
<dbReference type="EMBL" id="FUYA01000009">
    <property type="protein sequence ID" value="SKA78893.1"/>
    <property type="molecule type" value="Genomic_DNA"/>
</dbReference>
<dbReference type="InterPro" id="IPR003593">
    <property type="entry name" value="AAA+_ATPase"/>
</dbReference>
<dbReference type="InterPro" id="IPR017871">
    <property type="entry name" value="ABC_transporter-like_CS"/>
</dbReference>
<dbReference type="SMART" id="SM00382">
    <property type="entry name" value="AAA"/>
    <property type="match status" value="1"/>
</dbReference>
<dbReference type="InterPro" id="IPR003439">
    <property type="entry name" value="ABC_transporter-like_ATP-bd"/>
</dbReference>
<dbReference type="InterPro" id="IPR050093">
    <property type="entry name" value="ABC_SmlMolc_Importer"/>
</dbReference>